<evidence type="ECO:0000313" key="1">
    <source>
        <dbReference type="EMBL" id="RPB21080.1"/>
    </source>
</evidence>
<dbReference type="InParanoid" id="A0A3N4LDX3"/>
<accession>A0A3N4LDX3</accession>
<name>A0A3N4LDX3_9PEZI</name>
<dbReference type="AlphaFoldDB" id="A0A3N4LDX3"/>
<proteinExistence type="predicted"/>
<evidence type="ECO:0000313" key="2">
    <source>
        <dbReference type="Proteomes" id="UP000267821"/>
    </source>
</evidence>
<protein>
    <submittedName>
        <fullName evidence="1">Uncharacterized protein</fullName>
    </submittedName>
</protein>
<dbReference type="EMBL" id="ML121564">
    <property type="protein sequence ID" value="RPB21080.1"/>
    <property type="molecule type" value="Genomic_DNA"/>
</dbReference>
<sequence>MRNINAGISLPGLVNHFCTWYVCTSLISYPEGHSFWILFFFFFAPHNRPHRSSTKCPMKPLFAFPLFSLLYIQSELDKCEGFLYAAILVSLVTGSLEENSPKV</sequence>
<gene>
    <name evidence="1" type="ORF">L211DRAFT_459682</name>
</gene>
<keyword evidence="2" id="KW-1185">Reference proteome</keyword>
<dbReference type="Proteomes" id="UP000267821">
    <property type="component" value="Unassembled WGS sequence"/>
</dbReference>
<reference evidence="1 2" key="1">
    <citation type="journal article" date="2018" name="Nat. Ecol. Evol.">
        <title>Pezizomycetes genomes reveal the molecular basis of ectomycorrhizal truffle lifestyle.</title>
        <authorList>
            <person name="Murat C."/>
            <person name="Payen T."/>
            <person name="Noel B."/>
            <person name="Kuo A."/>
            <person name="Morin E."/>
            <person name="Chen J."/>
            <person name="Kohler A."/>
            <person name="Krizsan K."/>
            <person name="Balestrini R."/>
            <person name="Da Silva C."/>
            <person name="Montanini B."/>
            <person name="Hainaut M."/>
            <person name="Levati E."/>
            <person name="Barry K.W."/>
            <person name="Belfiori B."/>
            <person name="Cichocki N."/>
            <person name="Clum A."/>
            <person name="Dockter R.B."/>
            <person name="Fauchery L."/>
            <person name="Guy J."/>
            <person name="Iotti M."/>
            <person name="Le Tacon F."/>
            <person name="Lindquist E.A."/>
            <person name="Lipzen A."/>
            <person name="Malagnac F."/>
            <person name="Mello A."/>
            <person name="Molinier V."/>
            <person name="Miyauchi S."/>
            <person name="Poulain J."/>
            <person name="Riccioni C."/>
            <person name="Rubini A."/>
            <person name="Sitrit Y."/>
            <person name="Splivallo R."/>
            <person name="Traeger S."/>
            <person name="Wang M."/>
            <person name="Zifcakova L."/>
            <person name="Wipf D."/>
            <person name="Zambonelli A."/>
            <person name="Paolocci F."/>
            <person name="Nowrousian M."/>
            <person name="Ottonello S."/>
            <person name="Baldrian P."/>
            <person name="Spatafora J.W."/>
            <person name="Henrissat B."/>
            <person name="Nagy L.G."/>
            <person name="Aury J.M."/>
            <person name="Wincker P."/>
            <person name="Grigoriev I.V."/>
            <person name="Bonfante P."/>
            <person name="Martin F.M."/>
        </authorList>
    </citation>
    <scope>NUCLEOTIDE SEQUENCE [LARGE SCALE GENOMIC DNA]</scope>
    <source>
        <strain evidence="1 2">ATCC MYA-4762</strain>
    </source>
</reference>
<organism evidence="1 2">
    <name type="scientific">Terfezia boudieri ATCC MYA-4762</name>
    <dbReference type="NCBI Taxonomy" id="1051890"/>
    <lineage>
        <taxon>Eukaryota</taxon>
        <taxon>Fungi</taxon>
        <taxon>Dikarya</taxon>
        <taxon>Ascomycota</taxon>
        <taxon>Pezizomycotina</taxon>
        <taxon>Pezizomycetes</taxon>
        <taxon>Pezizales</taxon>
        <taxon>Pezizaceae</taxon>
        <taxon>Terfezia</taxon>
    </lineage>
</organism>